<dbReference type="PANTHER" id="PTHR47691">
    <property type="entry name" value="REGULATOR-RELATED"/>
    <property type="match status" value="1"/>
</dbReference>
<organism evidence="2 3">
    <name type="scientific">Streptomyces boncukensis</name>
    <dbReference type="NCBI Taxonomy" id="2711219"/>
    <lineage>
        <taxon>Bacteria</taxon>
        <taxon>Bacillati</taxon>
        <taxon>Actinomycetota</taxon>
        <taxon>Actinomycetes</taxon>
        <taxon>Kitasatosporales</taxon>
        <taxon>Streptomycetaceae</taxon>
        <taxon>Streptomyces</taxon>
    </lineage>
</organism>
<evidence type="ECO:0000313" key="2">
    <source>
        <dbReference type="EMBL" id="NGO70553.1"/>
    </source>
</evidence>
<dbReference type="PANTHER" id="PTHR47691:SF3">
    <property type="entry name" value="HTH-TYPE TRANSCRIPTIONAL REGULATOR RV0890C-RELATED"/>
    <property type="match status" value="1"/>
</dbReference>
<dbReference type="Proteomes" id="UP000477722">
    <property type="component" value="Unassembled WGS sequence"/>
</dbReference>
<dbReference type="PRINTS" id="PR00364">
    <property type="entry name" value="DISEASERSIST"/>
</dbReference>
<name>A0A6G4WZX4_9ACTN</name>
<dbReference type="Gene3D" id="1.10.10.10">
    <property type="entry name" value="Winged helix-like DNA-binding domain superfamily/Winged helix DNA-binding domain"/>
    <property type="match status" value="1"/>
</dbReference>
<dbReference type="SMART" id="SM00028">
    <property type="entry name" value="TPR"/>
    <property type="match status" value="6"/>
</dbReference>
<dbReference type="Pfam" id="PF13424">
    <property type="entry name" value="TPR_12"/>
    <property type="match status" value="2"/>
</dbReference>
<dbReference type="InterPro" id="IPR036388">
    <property type="entry name" value="WH-like_DNA-bd_sf"/>
</dbReference>
<proteinExistence type="predicted"/>
<dbReference type="InterPro" id="IPR019734">
    <property type="entry name" value="TPR_rpt"/>
</dbReference>
<dbReference type="Pfam" id="PF00931">
    <property type="entry name" value="NB-ARC"/>
    <property type="match status" value="1"/>
</dbReference>
<gene>
    <name evidence="2" type="ORF">G5C65_19795</name>
</gene>
<reference evidence="2 3" key="1">
    <citation type="submission" date="2020-02" db="EMBL/GenBank/DDBJ databases">
        <title>Whole-genome analyses of novel actinobacteria.</title>
        <authorList>
            <person name="Sahin N."/>
            <person name="Tatar D."/>
        </authorList>
    </citation>
    <scope>NUCLEOTIDE SEQUENCE [LARGE SCALE GENOMIC DNA]</scope>
    <source>
        <strain evidence="2 3">SB3404</strain>
    </source>
</reference>
<dbReference type="InterPro" id="IPR011990">
    <property type="entry name" value="TPR-like_helical_dom_sf"/>
</dbReference>
<dbReference type="Gene3D" id="3.40.50.300">
    <property type="entry name" value="P-loop containing nucleotide triphosphate hydrolases"/>
    <property type="match status" value="1"/>
</dbReference>
<sequence>MDFTGREALVAELRGQLTARTPTIAVAGAGGVGKTTLAVHVAHAVRERYPDGQLYVDLHGADATAAAEPETVLGAFLRSLGVDEAVVPDGLEERAALYRSQLADSRTLVLLDNARDAAQIRPLLPGTESCTAVITSRARLVDLAGAHQTEVEVMEPGEGLALFVRIAGEARVAEERSAATDVVAACGYLPLAIRIAASRLTARPRWSVAVLAAKLADEQCRLEELRVGDQRVAAAFELGYGHLGAEQARAFRLLGVVDGPDISLSAASALLDRAPRTAEDILESLVDVSLVETVSPGRYRFHDLVRLFARDRAGRDEAAGEPEAAFARLLGFYLATARAGFARERPGERTIDHLGGGEHAGLAFDDRDAALSWLFEEANCLLATVRQASAPGTVRQAADLLFAAKDLGDSGVHSPQFEQAGYAVRDAARSAGDASAEARALIMLAHVHFVAGRFDPAEEEARASLPLADESGDVLSRSYALHNLSIIANVRGSYDAAEEYHRLALAAFRADHNRPSEASALCMMAHICVSLGRTESAIELSRQGLHIYQELGHGMRVANARNILAQALAQADRTAEALEEFDLALALFREARQTLWEGAILSRKAETLLAANRPDEAARHAEQSLAMRAVGGEWMRARTLTTLGRAQHSLGAPERARECWREALEIFERQGSREAAEVAELLETE</sequence>
<dbReference type="EMBL" id="JAAKZZ010000207">
    <property type="protein sequence ID" value="NGO70553.1"/>
    <property type="molecule type" value="Genomic_DNA"/>
</dbReference>
<protein>
    <submittedName>
        <fullName evidence="2">Tetratricopeptide repeat protein</fullName>
    </submittedName>
</protein>
<evidence type="ECO:0000259" key="1">
    <source>
        <dbReference type="Pfam" id="PF00931"/>
    </source>
</evidence>
<dbReference type="SUPFAM" id="SSF48452">
    <property type="entry name" value="TPR-like"/>
    <property type="match status" value="2"/>
</dbReference>
<keyword evidence="3" id="KW-1185">Reference proteome</keyword>
<dbReference type="InterPro" id="IPR002182">
    <property type="entry name" value="NB-ARC"/>
</dbReference>
<comment type="caution">
    <text evidence="2">The sequence shown here is derived from an EMBL/GenBank/DDBJ whole genome shotgun (WGS) entry which is preliminary data.</text>
</comment>
<dbReference type="InterPro" id="IPR027417">
    <property type="entry name" value="P-loop_NTPase"/>
</dbReference>
<dbReference type="Gene3D" id="1.25.40.10">
    <property type="entry name" value="Tetratricopeptide repeat domain"/>
    <property type="match status" value="1"/>
</dbReference>
<dbReference type="SUPFAM" id="SSF52540">
    <property type="entry name" value="P-loop containing nucleoside triphosphate hydrolases"/>
    <property type="match status" value="1"/>
</dbReference>
<feature type="domain" description="NB-ARC" evidence="1">
    <location>
        <begin position="9"/>
        <end position="171"/>
    </location>
</feature>
<dbReference type="AlphaFoldDB" id="A0A6G4WZX4"/>
<evidence type="ECO:0000313" key="3">
    <source>
        <dbReference type="Proteomes" id="UP000477722"/>
    </source>
</evidence>
<accession>A0A6G4WZX4</accession>
<dbReference type="GO" id="GO:0043531">
    <property type="term" value="F:ADP binding"/>
    <property type="evidence" value="ECO:0007669"/>
    <property type="project" value="InterPro"/>
</dbReference>